<protein>
    <submittedName>
        <fullName evidence="2">Uncharacterized protein</fullName>
    </submittedName>
</protein>
<keyword evidence="3" id="KW-1185">Reference proteome</keyword>
<keyword evidence="1" id="KW-1133">Transmembrane helix</keyword>
<dbReference type="AlphaFoldDB" id="A0A6N4QDU6"/>
<reference evidence="2" key="1">
    <citation type="journal article" date="2019" name="PLoS Negl. Trop. Dis.">
        <title>Revisiting the worldwide diversity of Leptospira species in the environment.</title>
        <authorList>
            <person name="Vincent A.T."/>
            <person name="Schiettekatte O."/>
            <person name="Bourhy P."/>
            <person name="Veyrier F.J."/>
            <person name="Picardeau M."/>
        </authorList>
    </citation>
    <scope>NUCLEOTIDE SEQUENCE [LARGE SCALE GENOMIC DNA]</scope>
    <source>
        <strain evidence="2">201800293</strain>
    </source>
</reference>
<proteinExistence type="predicted"/>
<dbReference type="Proteomes" id="UP000297239">
    <property type="component" value="Unassembled WGS sequence"/>
</dbReference>
<comment type="caution">
    <text evidence="2">The sequence shown here is derived from an EMBL/GenBank/DDBJ whole genome shotgun (WGS) entry which is preliminary data.</text>
</comment>
<evidence type="ECO:0000313" key="2">
    <source>
        <dbReference type="EMBL" id="TGK75331.1"/>
    </source>
</evidence>
<sequence length="162" mass="18931">MDIIKRFVPIHIIYLLLLGIVSILNLNCDFTGTVSIENTRDSEIMIELSFNHCIKELPSCFERPGLFRNSGSRNAHWEEDIKPYLSFKNCKLYLKIPEESTFYMSNVLNGWNTRCLPILSKIKYGNEVGFVEIVGEEILNSFESENRFNFNLKIPKRNVFRE</sequence>
<feature type="transmembrane region" description="Helical" evidence="1">
    <location>
        <begin position="7"/>
        <end position="26"/>
    </location>
</feature>
<keyword evidence="1" id="KW-0472">Membrane</keyword>
<keyword evidence="1" id="KW-0812">Transmembrane</keyword>
<dbReference type="OrthoDB" id="346128at2"/>
<name>A0A6N4QDU6_9LEPT</name>
<evidence type="ECO:0000256" key="1">
    <source>
        <dbReference type="SAM" id="Phobius"/>
    </source>
</evidence>
<evidence type="ECO:0000313" key="3">
    <source>
        <dbReference type="Proteomes" id="UP000297239"/>
    </source>
</evidence>
<accession>A0A6N4QDU6</accession>
<dbReference type="RefSeq" id="WP_135631829.1">
    <property type="nucleotide sequence ID" value="NZ_JAMQPQ010000005.1"/>
</dbReference>
<organism evidence="2 3">
    <name type="scientific">Leptospira kanakyensis</name>
    <dbReference type="NCBI Taxonomy" id="2484968"/>
    <lineage>
        <taxon>Bacteria</taxon>
        <taxon>Pseudomonadati</taxon>
        <taxon>Spirochaetota</taxon>
        <taxon>Spirochaetia</taxon>
        <taxon>Leptospirales</taxon>
        <taxon>Leptospiraceae</taxon>
        <taxon>Leptospira</taxon>
    </lineage>
</organism>
<dbReference type="EMBL" id="RQFF01000010">
    <property type="protein sequence ID" value="TGK75331.1"/>
    <property type="molecule type" value="Genomic_DNA"/>
</dbReference>
<gene>
    <name evidence="2" type="ORF">EHQ18_03300</name>
</gene>